<keyword evidence="6" id="KW-0479">Metal-binding</keyword>
<evidence type="ECO:0000256" key="7">
    <source>
        <dbReference type="ARBA" id="ARBA00022982"/>
    </source>
</evidence>
<comment type="caution">
    <text evidence="11">The sequence shown here is derived from an EMBL/GenBank/DDBJ whole genome shotgun (WGS) entry which is preliminary data.</text>
</comment>
<accession>A0ABT0RSU1</accession>
<dbReference type="InterPro" id="IPR036280">
    <property type="entry name" value="Multihaem_cyt_sf"/>
</dbReference>
<dbReference type="InterPro" id="IPR023119">
    <property type="entry name" value="Multihaem_cyt_PRC_cyt_su-like"/>
</dbReference>
<feature type="signal peptide" evidence="10">
    <location>
        <begin position="1"/>
        <end position="22"/>
    </location>
</feature>
<name>A0ABT0RSU1_9SPHN</name>
<keyword evidence="4" id="KW-0602">Photosynthesis</keyword>
<gene>
    <name evidence="11" type="ORF">LZ496_04635</name>
</gene>
<protein>
    <recommendedName>
        <fullName evidence="2">Photosynthetic reaction center cytochrome c subunit</fullName>
    </recommendedName>
</protein>
<evidence type="ECO:0000256" key="8">
    <source>
        <dbReference type="ARBA" id="ARBA00023004"/>
    </source>
</evidence>
<evidence type="ECO:0000256" key="1">
    <source>
        <dbReference type="ARBA" id="ARBA00003196"/>
    </source>
</evidence>
<comment type="function">
    <text evidence="1">The reaction center of purple bacteria contains a tightly bound cytochrome molecule which re-reduces the photo oxidized primary electron donor.</text>
</comment>
<dbReference type="NCBIfam" id="NF033196">
    <property type="entry name" value="c_type_nonphoto"/>
    <property type="match status" value="1"/>
</dbReference>
<organism evidence="11 12">
    <name type="scientific">Sphingomonas caseinilyticus</name>
    <dbReference type="NCBI Taxonomy" id="2908205"/>
    <lineage>
        <taxon>Bacteria</taxon>
        <taxon>Pseudomonadati</taxon>
        <taxon>Pseudomonadota</taxon>
        <taxon>Alphaproteobacteria</taxon>
        <taxon>Sphingomonadales</taxon>
        <taxon>Sphingomonadaceae</taxon>
        <taxon>Sphingomonas</taxon>
    </lineage>
</organism>
<evidence type="ECO:0000256" key="2">
    <source>
        <dbReference type="ARBA" id="ARBA00015978"/>
    </source>
</evidence>
<feature type="chain" id="PRO_5046467046" description="Photosynthetic reaction center cytochrome c subunit" evidence="10">
    <location>
        <begin position="23"/>
        <end position="160"/>
    </location>
</feature>
<evidence type="ECO:0000256" key="9">
    <source>
        <dbReference type="SAM" id="MobiDB-lite"/>
    </source>
</evidence>
<sequence>MNREKLLLAAGCAALFAAVATAQTPSAPSPAAAAPQFKNLQVLPKDISRDQLMTNMKFFAQSLGVRCVHCHVGEEGKPLSTFDFASDAKWQKQAARKMLTMVHRINSEDFGVKDFKDVKVTCFTCHRGATKPLTAVPEAPANPAPAATPPAQSSTERGSS</sequence>
<evidence type="ECO:0000256" key="6">
    <source>
        <dbReference type="ARBA" id="ARBA00022723"/>
    </source>
</evidence>
<keyword evidence="5" id="KW-0349">Heme</keyword>
<keyword evidence="7" id="KW-0249">Electron transport</keyword>
<evidence type="ECO:0000256" key="3">
    <source>
        <dbReference type="ARBA" id="ARBA00022448"/>
    </source>
</evidence>
<dbReference type="EMBL" id="JAMGBA010000001">
    <property type="protein sequence ID" value="MCL6698072.1"/>
    <property type="molecule type" value="Genomic_DNA"/>
</dbReference>
<dbReference type="RefSeq" id="WP_249903413.1">
    <property type="nucleotide sequence ID" value="NZ_JAMGBA010000001.1"/>
</dbReference>
<dbReference type="Pfam" id="PF02276">
    <property type="entry name" value="CytoC_RC"/>
    <property type="match status" value="1"/>
</dbReference>
<feature type="region of interest" description="Disordered" evidence="9">
    <location>
        <begin position="133"/>
        <end position="160"/>
    </location>
</feature>
<evidence type="ECO:0000256" key="5">
    <source>
        <dbReference type="ARBA" id="ARBA00022617"/>
    </source>
</evidence>
<dbReference type="InterPro" id="IPR003158">
    <property type="entry name" value="Photosyn_RC_cyt_c-su"/>
</dbReference>
<reference evidence="11 12" key="1">
    <citation type="submission" date="2022-05" db="EMBL/GenBank/DDBJ databases">
        <authorList>
            <person name="Jo J.-H."/>
            <person name="Im W.-T."/>
        </authorList>
    </citation>
    <scope>NUCLEOTIDE SEQUENCE [LARGE SCALE GENOMIC DNA]</scope>
    <source>
        <strain evidence="11 12">NSE70-1</strain>
    </source>
</reference>
<proteinExistence type="predicted"/>
<evidence type="ECO:0000313" key="12">
    <source>
        <dbReference type="Proteomes" id="UP001203410"/>
    </source>
</evidence>
<keyword evidence="10" id="KW-0732">Signal</keyword>
<evidence type="ECO:0000256" key="4">
    <source>
        <dbReference type="ARBA" id="ARBA00022531"/>
    </source>
</evidence>
<dbReference type="Gene3D" id="1.10.468.10">
    <property type="entry name" value="Photosynthetic Reaction Center, subunit C, domain 2"/>
    <property type="match status" value="1"/>
</dbReference>
<evidence type="ECO:0000256" key="10">
    <source>
        <dbReference type="SAM" id="SignalP"/>
    </source>
</evidence>
<dbReference type="Proteomes" id="UP001203410">
    <property type="component" value="Unassembled WGS sequence"/>
</dbReference>
<keyword evidence="12" id="KW-1185">Reference proteome</keyword>
<evidence type="ECO:0000313" key="11">
    <source>
        <dbReference type="EMBL" id="MCL6698072.1"/>
    </source>
</evidence>
<keyword evidence="3" id="KW-0813">Transport</keyword>
<dbReference type="SUPFAM" id="SSF48695">
    <property type="entry name" value="Multiheme cytochromes"/>
    <property type="match status" value="1"/>
</dbReference>
<keyword evidence="8" id="KW-0408">Iron</keyword>